<feature type="transmembrane region" description="Helical" evidence="6">
    <location>
        <begin position="383"/>
        <end position="416"/>
    </location>
</feature>
<keyword evidence="4 6" id="KW-1133">Transmembrane helix</keyword>
<comment type="caution">
    <text evidence="7">The sequence shown here is derived from an EMBL/GenBank/DDBJ whole genome shotgun (WGS) entry which is preliminary data.</text>
</comment>
<dbReference type="PANTHER" id="PTHR30250">
    <property type="entry name" value="PST FAMILY PREDICTED COLANIC ACID TRANSPORTER"/>
    <property type="match status" value="1"/>
</dbReference>
<keyword evidence="5 6" id="KW-0472">Membrane</keyword>
<feature type="transmembrane region" description="Helical" evidence="6">
    <location>
        <begin position="436"/>
        <end position="459"/>
    </location>
</feature>
<dbReference type="CDD" id="cd13128">
    <property type="entry name" value="MATE_Wzx_like"/>
    <property type="match status" value="1"/>
</dbReference>
<feature type="transmembrane region" description="Helical" evidence="6">
    <location>
        <begin position="126"/>
        <end position="143"/>
    </location>
</feature>
<keyword evidence="3 6" id="KW-0812">Transmembrane</keyword>
<feature type="transmembrane region" description="Helical" evidence="6">
    <location>
        <begin position="466"/>
        <end position="487"/>
    </location>
</feature>
<dbReference type="InterPro" id="IPR002797">
    <property type="entry name" value="Polysacc_synth"/>
</dbReference>
<evidence type="ECO:0000256" key="4">
    <source>
        <dbReference type="ARBA" id="ARBA00022989"/>
    </source>
</evidence>
<comment type="subcellular location">
    <subcellularLocation>
        <location evidence="1">Cell membrane</location>
        <topology evidence="1">Multi-pass membrane protein</topology>
    </subcellularLocation>
</comment>
<feature type="transmembrane region" description="Helical" evidence="6">
    <location>
        <begin position="93"/>
        <end position="114"/>
    </location>
</feature>
<dbReference type="EMBL" id="PFEA01000008">
    <property type="protein sequence ID" value="PJE60054.1"/>
    <property type="molecule type" value="Genomic_DNA"/>
</dbReference>
<evidence type="ECO:0000256" key="2">
    <source>
        <dbReference type="ARBA" id="ARBA00022475"/>
    </source>
</evidence>
<evidence type="ECO:0000256" key="5">
    <source>
        <dbReference type="ARBA" id="ARBA00023136"/>
    </source>
</evidence>
<name>A0A2M8KJG1_9BACT</name>
<dbReference type="Pfam" id="PF01943">
    <property type="entry name" value="Polysacc_synt"/>
    <property type="match status" value="1"/>
</dbReference>
<feature type="transmembrane region" description="Helical" evidence="6">
    <location>
        <begin position="190"/>
        <end position="208"/>
    </location>
</feature>
<sequence>MDETSFSYKTLRNASYLFMGFLVPLAFGIFVTRELAIKLGAAEFGIFVLVNAISAFVGFVDLGLTTAITKYTAEYHAKGNMVGLRNLLSSSKVLFVITGSLGLIIFLAIGKWLLPYFHISVQSASHIFWVFAFAGLVFFFNSLNSVYNAILNALQRFDLITKLNLINLVAVSLGTIILLNMGYRLKAIMALNAFAGFIYVLAAVYYAKRELPELHLGFFVDKHEIKKAYKFGLLTFVSNLAASALIYFDRLFIPIFLGPAQLAFYSVPGNVALKTTSVTNSLGGMFMPMASAFEGSGEIGRLKIVYIRAFRNLSVVTAAITVAIVLFADKILYFWLGAEYAAKGTEVLVVLALTNYLVALYVPLQGMLLGLGKMKFLIRQSILMAILNIALLIFLVPIFGILGAAWAYLISVLPMIYAFHWTEKRVFGIVAGQSRLYVWLYAKLTITAMVDGAIIYYLLVSLATNIWKLAIIGPLSVLLYISLYYLFGFLEKEDVQLIKSFLQKFFRLRGKEVSVLK</sequence>
<accession>A0A2M8KJG1</accession>
<protein>
    <submittedName>
        <fullName evidence="7">Uncharacterized protein</fullName>
    </submittedName>
</protein>
<dbReference type="InterPro" id="IPR050833">
    <property type="entry name" value="Poly_Biosynth_Transport"/>
</dbReference>
<gene>
    <name evidence="7" type="ORF">COU85_00400</name>
</gene>
<evidence type="ECO:0000313" key="8">
    <source>
        <dbReference type="Proteomes" id="UP000231086"/>
    </source>
</evidence>
<evidence type="ECO:0000313" key="7">
    <source>
        <dbReference type="EMBL" id="PJE60054.1"/>
    </source>
</evidence>
<feature type="transmembrane region" description="Helical" evidence="6">
    <location>
        <begin position="44"/>
        <end position="73"/>
    </location>
</feature>
<feature type="transmembrane region" description="Helical" evidence="6">
    <location>
        <begin position="313"/>
        <end position="336"/>
    </location>
</feature>
<feature type="transmembrane region" description="Helical" evidence="6">
    <location>
        <begin position="163"/>
        <end position="183"/>
    </location>
</feature>
<evidence type="ECO:0000256" key="1">
    <source>
        <dbReference type="ARBA" id="ARBA00004651"/>
    </source>
</evidence>
<feature type="transmembrane region" description="Helical" evidence="6">
    <location>
        <begin position="14"/>
        <end position="32"/>
    </location>
</feature>
<organism evidence="7 8">
    <name type="scientific">Candidatus Portnoybacteria bacterium CG10_big_fil_rev_8_21_14_0_10_44_7</name>
    <dbReference type="NCBI Taxonomy" id="1974816"/>
    <lineage>
        <taxon>Bacteria</taxon>
        <taxon>Candidatus Portnoyibacteriota</taxon>
    </lineage>
</organism>
<evidence type="ECO:0000256" key="3">
    <source>
        <dbReference type="ARBA" id="ARBA00022692"/>
    </source>
</evidence>
<proteinExistence type="predicted"/>
<dbReference type="GO" id="GO:0005886">
    <property type="term" value="C:plasma membrane"/>
    <property type="evidence" value="ECO:0007669"/>
    <property type="project" value="UniProtKB-SubCell"/>
</dbReference>
<feature type="transmembrane region" description="Helical" evidence="6">
    <location>
        <begin position="228"/>
        <end position="248"/>
    </location>
</feature>
<keyword evidence="2" id="KW-1003">Cell membrane</keyword>
<dbReference type="PANTHER" id="PTHR30250:SF26">
    <property type="entry name" value="PSMA PROTEIN"/>
    <property type="match status" value="1"/>
</dbReference>
<feature type="transmembrane region" description="Helical" evidence="6">
    <location>
        <begin position="348"/>
        <end position="371"/>
    </location>
</feature>
<reference evidence="8" key="1">
    <citation type="submission" date="2017-09" db="EMBL/GenBank/DDBJ databases">
        <title>Depth-based differentiation of microbial function through sediment-hosted aquifers and enrichment of novel symbionts in the deep terrestrial subsurface.</title>
        <authorList>
            <person name="Probst A.J."/>
            <person name="Ladd B."/>
            <person name="Jarett J.K."/>
            <person name="Geller-Mcgrath D.E."/>
            <person name="Sieber C.M.K."/>
            <person name="Emerson J.B."/>
            <person name="Anantharaman K."/>
            <person name="Thomas B.C."/>
            <person name="Malmstrom R."/>
            <person name="Stieglmeier M."/>
            <person name="Klingl A."/>
            <person name="Woyke T."/>
            <person name="Ryan C.M."/>
            <person name="Banfield J.F."/>
        </authorList>
    </citation>
    <scope>NUCLEOTIDE SEQUENCE [LARGE SCALE GENOMIC DNA]</scope>
</reference>
<dbReference type="AlphaFoldDB" id="A0A2M8KJG1"/>
<evidence type="ECO:0000256" key="6">
    <source>
        <dbReference type="SAM" id="Phobius"/>
    </source>
</evidence>
<dbReference type="Proteomes" id="UP000231086">
    <property type="component" value="Unassembled WGS sequence"/>
</dbReference>